<sequence length="421" mass="47321">MNLNPSKPALILSAVVLIGSCARDDVPPTSTAWPVVDGAIGTGVCAEGSDASRCAATQCLQLVRHQGYNQLDLVSRCRSSLFFVIPLELLWENDEGPFDMGGPRADLLGGYWWMARNGERIALTTQTTWFMGQKKATETIEPMIYEVQPGERLRIHVPISRDAARLEDCKFGVAYPTVFQDCSDQHTEGQQFIDSEFEAEDELTFSLVLPLPFDSREEALNASFAECGRYCDHPDSVPCSSEPDYLYLENVVTMSGERPDQREGLSLHYTFKAWSIAKVLWDMVTPKESGGTPSYMSLDERAFRLDDRSSIPFNIYWTLINRAYMDRLAADGSLTISIKVIYEWSGLEGRFGRPHALSKKLRECFDLMVEHGLLRTWRCDAIMPDSSGLLFEDLLEETIVITFGQAQLESLEHLLPEGQLE</sequence>
<reference evidence="2" key="1">
    <citation type="submission" date="2020-12" db="EMBL/GenBank/DDBJ databases">
        <authorList>
            <person name="Iha C."/>
        </authorList>
    </citation>
    <scope>NUCLEOTIDE SEQUENCE</scope>
</reference>
<dbReference type="AlphaFoldDB" id="A0A8S1IT52"/>
<keyword evidence="3" id="KW-1185">Reference proteome</keyword>
<proteinExistence type="predicted"/>
<comment type="caution">
    <text evidence="2">The sequence shown here is derived from an EMBL/GenBank/DDBJ whole genome shotgun (WGS) entry which is preliminary data.</text>
</comment>
<dbReference type="PROSITE" id="PS51257">
    <property type="entry name" value="PROKAR_LIPOPROTEIN"/>
    <property type="match status" value="1"/>
</dbReference>
<protein>
    <submittedName>
        <fullName evidence="2">Uncharacterized protein</fullName>
    </submittedName>
</protein>
<accession>A0A8S1IT52</accession>
<name>A0A8S1IT52_9CHLO</name>
<feature type="chain" id="PRO_5035790668" evidence="1">
    <location>
        <begin position="24"/>
        <end position="421"/>
    </location>
</feature>
<keyword evidence="1" id="KW-0732">Signal</keyword>
<evidence type="ECO:0000256" key="1">
    <source>
        <dbReference type="SAM" id="SignalP"/>
    </source>
</evidence>
<feature type="signal peptide" evidence="1">
    <location>
        <begin position="1"/>
        <end position="23"/>
    </location>
</feature>
<organism evidence="2 3">
    <name type="scientific">Ostreobium quekettii</name>
    <dbReference type="NCBI Taxonomy" id="121088"/>
    <lineage>
        <taxon>Eukaryota</taxon>
        <taxon>Viridiplantae</taxon>
        <taxon>Chlorophyta</taxon>
        <taxon>core chlorophytes</taxon>
        <taxon>Ulvophyceae</taxon>
        <taxon>TCBD clade</taxon>
        <taxon>Bryopsidales</taxon>
        <taxon>Ostreobineae</taxon>
        <taxon>Ostreobiaceae</taxon>
        <taxon>Ostreobium</taxon>
    </lineage>
</organism>
<evidence type="ECO:0000313" key="3">
    <source>
        <dbReference type="Proteomes" id="UP000708148"/>
    </source>
</evidence>
<gene>
    <name evidence="2" type="ORF">OSTQU699_LOCUS3508</name>
</gene>
<evidence type="ECO:0000313" key="2">
    <source>
        <dbReference type="EMBL" id="CAD7698147.1"/>
    </source>
</evidence>
<dbReference type="EMBL" id="CAJHUC010000769">
    <property type="protein sequence ID" value="CAD7698147.1"/>
    <property type="molecule type" value="Genomic_DNA"/>
</dbReference>
<dbReference type="Proteomes" id="UP000708148">
    <property type="component" value="Unassembled WGS sequence"/>
</dbReference>